<dbReference type="InterPro" id="IPR036278">
    <property type="entry name" value="Sialidase_sf"/>
</dbReference>
<dbReference type="AlphaFoldDB" id="A0A3D3R0S1"/>
<comment type="caution">
    <text evidence="2">The sequence shown here is derived from an EMBL/GenBank/DDBJ whole genome shotgun (WGS) entry which is preliminary data.</text>
</comment>
<dbReference type="EMBL" id="DQAY01000022">
    <property type="protein sequence ID" value="HCO22186.1"/>
    <property type="molecule type" value="Genomic_DNA"/>
</dbReference>
<protein>
    <recommendedName>
        <fullName evidence="1">Sialidase domain-containing protein</fullName>
    </recommendedName>
</protein>
<dbReference type="Pfam" id="PF13088">
    <property type="entry name" value="BNR_2"/>
    <property type="match status" value="1"/>
</dbReference>
<dbReference type="CDD" id="cd15482">
    <property type="entry name" value="Sialidase_non-viral"/>
    <property type="match status" value="1"/>
</dbReference>
<accession>A0A3D3R0S1</accession>
<reference evidence="2 3" key="1">
    <citation type="journal article" date="2018" name="Nat. Biotechnol.">
        <title>A standardized bacterial taxonomy based on genome phylogeny substantially revises the tree of life.</title>
        <authorList>
            <person name="Parks D.H."/>
            <person name="Chuvochina M."/>
            <person name="Waite D.W."/>
            <person name="Rinke C."/>
            <person name="Skarshewski A."/>
            <person name="Chaumeil P.A."/>
            <person name="Hugenholtz P."/>
        </authorList>
    </citation>
    <scope>NUCLEOTIDE SEQUENCE [LARGE SCALE GENOMIC DNA]</scope>
    <source>
        <strain evidence="2">UBA9375</strain>
    </source>
</reference>
<dbReference type="Gene3D" id="2.120.10.10">
    <property type="match status" value="1"/>
</dbReference>
<feature type="domain" description="Sialidase" evidence="1">
    <location>
        <begin position="135"/>
        <end position="320"/>
    </location>
</feature>
<proteinExistence type="predicted"/>
<dbReference type="SUPFAM" id="SSF50939">
    <property type="entry name" value="Sialidases"/>
    <property type="match status" value="1"/>
</dbReference>
<evidence type="ECO:0000313" key="2">
    <source>
        <dbReference type="EMBL" id="HCO22186.1"/>
    </source>
</evidence>
<evidence type="ECO:0000313" key="3">
    <source>
        <dbReference type="Proteomes" id="UP000263642"/>
    </source>
</evidence>
<evidence type="ECO:0000259" key="1">
    <source>
        <dbReference type="Pfam" id="PF13088"/>
    </source>
</evidence>
<gene>
    <name evidence="2" type="ORF">DIT97_03635</name>
</gene>
<name>A0A3D3R0S1_9PLAN</name>
<sequence length="395" mass="44706">MEFRFVSNFTMQIIDQGIVYPSHIGTDRQSCAFPGVCVSTTGRWLVSFRAAPEKSGLSGQHPLLCWSDDRGANWSEPIRPFEPPQFDKLTPGSFRAAYLTALKDGTLIAALCWVDDRDPSRAFFNEETEGLLDTRICLSRSKDDGLTWSSPTFVSSEFDHLPTPLTGPILQFRDAEDRSLLAIQLELNKPYFDKTPWHHRSILLLSDNDGHTWSNHIVTSDDPALRIFYWDQRPALVGDNELLNLFWTFDRETGEYLNIHARKTETSYDDWSTFWDTDVPGQPAAPVRLSDGQLVMVYVDRTETPTIKLRTSKDGGHHWPVESEIILYSQGASHNLMRPGDMLAAWEEMSNFAVGLPATALLPDNELLVIFYAGQSTNETSIHWQCIRASTSKVM</sequence>
<dbReference type="InterPro" id="IPR011040">
    <property type="entry name" value="Sialidase"/>
</dbReference>
<organism evidence="2 3">
    <name type="scientific">Gimesia maris</name>
    <dbReference type="NCBI Taxonomy" id="122"/>
    <lineage>
        <taxon>Bacteria</taxon>
        <taxon>Pseudomonadati</taxon>
        <taxon>Planctomycetota</taxon>
        <taxon>Planctomycetia</taxon>
        <taxon>Planctomycetales</taxon>
        <taxon>Planctomycetaceae</taxon>
        <taxon>Gimesia</taxon>
    </lineage>
</organism>
<dbReference type="Proteomes" id="UP000263642">
    <property type="component" value="Unassembled WGS sequence"/>
</dbReference>